<organism evidence="1">
    <name type="scientific">Schistocephalus solidus</name>
    <name type="common">Tapeworm</name>
    <dbReference type="NCBI Taxonomy" id="70667"/>
    <lineage>
        <taxon>Eukaryota</taxon>
        <taxon>Metazoa</taxon>
        <taxon>Spiralia</taxon>
        <taxon>Lophotrochozoa</taxon>
        <taxon>Platyhelminthes</taxon>
        <taxon>Cestoda</taxon>
        <taxon>Eucestoda</taxon>
        <taxon>Diphyllobothriidea</taxon>
        <taxon>Diphyllobothriidae</taxon>
        <taxon>Schistocephalus</taxon>
    </lineage>
</organism>
<evidence type="ECO:0000313" key="1">
    <source>
        <dbReference type="EMBL" id="JAP59135.1"/>
    </source>
</evidence>
<proteinExistence type="predicted"/>
<accession>A0A0X3Q4S4</accession>
<gene>
    <name evidence="1" type="ORF">TR88651</name>
</gene>
<dbReference type="AlphaFoldDB" id="A0A0X3Q4S4"/>
<dbReference type="EMBL" id="GEEE01004090">
    <property type="protein sequence ID" value="JAP59135.1"/>
    <property type="molecule type" value="Transcribed_RNA"/>
</dbReference>
<reference evidence="1" key="1">
    <citation type="submission" date="2016-01" db="EMBL/GenBank/DDBJ databases">
        <title>Reference transcriptome for the parasite Schistocephalus solidus: insights into the molecular evolution of parasitism.</title>
        <authorList>
            <person name="Hebert F.O."/>
            <person name="Grambauer S."/>
            <person name="Barber I."/>
            <person name="Landry C.R."/>
            <person name="Aubin-Horth N."/>
        </authorList>
    </citation>
    <scope>NUCLEOTIDE SEQUENCE</scope>
</reference>
<protein>
    <submittedName>
        <fullName evidence="1">Uncharacterized protein</fullName>
    </submittedName>
</protein>
<name>A0A0X3Q4S4_SCHSO</name>
<sequence>MFFVIHLTGSLPSIRHRFPLRGFEAGLNSKTESTWFIKTLWWVSTLGIRSPSLEWRTGRVLEIRCTHGKMQPATSSGPHDSEKKSQLYQVKVRCGVHLF</sequence>